<sequence length="60" mass="6444">MTARQRDCDSVVTSGRLARATQFFDAAEHLEYDVPSAGGDLDVNSGIAPDQNARSTDSTR</sequence>
<name>A1THI1_MYCVP</name>
<dbReference type="Proteomes" id="UP000009159">
    <property type="component" value="Chromosome"/>
</dbReference>
<dbReference type="AlphaFoldDB" id="A1THI1"/>
<reference evidence="2" key="1">
    <citation type="submission" date="2006-12" db="EMBL/GenBank/DDBJ databases">
        <title>Complete sequence of Mycobacterium vanbaalenii PYR-1.</title>
        <authorList>
            <consortium name="US DOE Joint Genome Institute"/>
            <person name="Copeland A."/>
            <person name="Lucas S."/>
            <person name="Lapidus A."/>
            <person name="Barry K."/>
            <person name="Detter J.C."/>
            <person name="Glavina del Rio T."/>
            <person name="Hammon N."/>
            <person name="Israni S."/>
            <person name="Dalin E."/>
            <person name="Tice H."/>
            <person name="Pitluck S."/>
            <person name="Singan V."/>
            <person name="Schmutz J."/>
            <person name="Larimer F."/>
            <person name="Land M."/>
            <person name="Hauser L."/>
            <person name="Kyrpides N."/>
            <person name="Anderson I.J."/>
            <person name="Miller C."/>
            <person name="Richardson P."/>
        </authorList>
    </citation>
    <scope>NUCLEOTIDE SEQUENCE [LARGE SCALE GENOMIC DNA]</scope>
    <source>
        <strain evidence="2">PYR-1</strain>
    </source>
</reference>
<dbReference type="STRING" id="350058.Mvan_5866"/>
<evidence type="ECO:0000313" key="3">
    <source>
        <dbReference type="Proteomes" id="UP000009159"/>
    </source>
</evidence>
<feature type="region of interest" description="Disordered" evidence="1">
    <location>
        <begin position="37"/>
        <end position="60"/>
    </location>
</feature>
<dbReference type="eggNOG" id="ENOG5032Y0I">
    <property type="taxonomic scope" value="Bacteria"/>
</dbReference>
<organism evidence="2 3">
    <name type="scientific">Mycolicibacterium vanbaalenii (strain DSM 7251 / JCM 13017 / BCRC 16820 / KCTC 9966 / NRRL B-24157 / PYR-1)</name>
    <name type="common">Mycobacterium vanbaalenii</name>
    <dbReference type="NCBI Taxonomy" id="350058"/>
    <lineage>
        <taxon>Bacteria</taxon>
        <taxon>Bacillati</taxon>
        <taxon>Actinomycetota</taxon>
        <taxon>Actinomycetes</taxon>
        <taxon>Mycobacteriales</taxon>
        <taxon>Mycobacteriaceae</taxon>
        <taxon>Mycolicibacterium</taxon>
    </lineage>
</organism>
<protein>
    <submittedName>
        <fullName evidence="2">Uncharacterized protein</fullName>
    </submittedName>
</protein>
<evidence type="ECO:0000256" key="1">
    <source>
        <dbReference type="SAM" id="MobiDB-lite"/>
    </source>
</evidence>
<dbReference type="KEGG" id="mva:Mvan_5866"/>
<accession>A1THI1</accession>
<gene>
    <name evidence="2" type="ordered locus">Mvan_5866</name>
</gene>
<keyword evidence="3" id="KW-1185">Reference proteome</keyword>
<dbReference type="HOGENOM" id="CLU_2936746_0_0_11"/>
<dbReference type="EMBL" id="CP000511">
    <property type="protein sequence ID" value="ABM16631.1"/>
    <property type="molecule type" value="Genomic_DNA"/>
</dbReference>
<proteinExistence type="predicted"/>
<evidence type="ECO:0000313" key="2">
    <source>
        <dbReference type="EMBL" id="ABM16631.1"/>
    </source>
</evidence>